<keyword evidence="9 10" id="KW-0998">Cell outer membrane</keyword>
<dbReference type="InterPro" id="IPR036942">
    <property type="entry name" value="Beta-barrel_TonB_sf"/>
</dbReference>
<evidence type="ECO:0000313" key="15">
    <source>
        <dbReference type="Proteomes" id="UP000256794"/>
    </source>
</evidence>
<keyword evidence="5 10" id="KW-0812">Transmembrane</keyword>
<dbReference type="PROSITE" id="PS52016">
    <property type="entry name" value="TONB_DEPENDENT_REC_3"/>
    <property type="match status" value="1"/>
</dbReference>
<dbReference type="InterPro" id="IPR037066">
    <property type="entry name" value="Plug_dom_sf"/>
</dbReference>
<dbReference type="InterPro" id="IPR000531">
    <property type="entry name" value="Beta-barrel_TonB"/>
</dbReference>
<evidence type="ECO:0000256" key="11">
    <source>
        <dbReference type="RuleBase" id="RU003357"/>
    </source>
</evidence>
<dbReference type="GO" id="GO:0015891">
    <property type="term" value="P:siderophore transport"/>
    <property type="evidence" value="ECO:0007669"/>
    <property type="project" value="InterPro"/>
</dbReference>
<dbReference type="PANTHER" id="PTHR32552:SF83">
    <property type="entry name" value="BLR3904 PROTEIN"/>
    <property type="match status" value="1"/>
</dbReference>
<evidence type="ECO:0000256" key="5">
    <source>
        <dbReference type="ARBA" id="ARBA00022692"/>
    </source>
</evidence>
<evidence type="ECO:0000256" key="6">
    <source>
        <dbReference type="ARBA" id="ARBA00023077"/>
    </source>
</evidence>
<dbReference type="InterPro" id="IPR010105">
    <property type="entry name" value="TonB_sidphr_rcpt"/>
</dbReference>
<feature type="domain" description="TonB-dependent receptor plug" evidence="13">
    <location>
        <begin position="79"/>
        <end position="177"/>
    </location>
</feature>
<evidence type="ECO:0000256" key="8">
    <source>
        <dbReference type="ARBA" id="ARBA00023170"/>
    </source>
</evidence>
<organism evidence="14 15">
    <name type="scientific">Paracoccus versutus</name>
    <name type="common">Thiobacillus versutus</name>
    <dbReference type="NCBI Taxonomy" id="34007"/>
    <lineage>
        <taxon>Bacteria</taxon>
        <taxon>Pseudomonadati</taxon>
        <taxon>Pseudomonadota</taxon>
        <taxon>Alphaproteobacteria</taxon>
        <taxon>Rhodobacterales</taxon>
        <taxon>Paracoccaceae</taxon>
        <taxon>Paracoccus</taxon>
    </lineage>
</organism>
<dbReference type="Gene3D" id="2.40.170.20">
    <property type="entry name" value="TonB-dependent receptor, beta-barrel domain"/>
    <property type="match status" value="1"/>
</dbReference>
<keyword evidence="6 11" id="KW-0798">TonB box</keyword>
<evidence type="ECO:0000256" key="1">
    <source>
        <dbReference type="ARBA" id="ARBA00004571"/>
    </source>
</evidence>
<dbReference type="GO" id="GO:0009279">
    <property type="term" value="C:cell outer membrane"/>
    <property type="evidence" value="ECO:0007669"/>
    <property type="project" value="UniProtKB-SubCell"/>
</dbReference>
<dbReference type="Gene3D" id="2.170.130.10">
    <property type="entry name" value="TonB-dependent receptor, plug domain"/>
    <property type="match status" value="1"/>
</dbReference>
<keyword evidence="4 10" id="KW-1134">Transmembrane beta strand</keyword>
<keyword evidence="15" id="KW-1185">Reference proteome</keyword>
<feature type="domain" description="TonB-dependent receptor-like beta-barrel" evidence="12">
    <location>
        <begin position="288"/>
        <end position="738"/>
    </location>
</feature>
<comment type="caution">
    <text evidence="14">The sequence shown here is derived from an EMBL/GenBank/DDBJ whole genome shotgun (WGS) entry which is preliminary data.</text>
</comment>
<dbReference type="SUPFAM" id="SSF56935">
    <property type="entry name" value="Porins"/>
    <property type="match status" value="1"/>
</dbReference>
<evidence type="ECO:0000256" key="4">
    <source>
        <dbReference type="ARBA" id="ARBA00022452"/>
    </source>
</evidence>
<dbReference type="EMBL" id="QUMX01000002">
    <property type="protein sequence ID" value="REG55885.1"/>
    <property type="molecule type" value="Genomic_DNA"/>
</dbReference>
<evidence type="ECO:0000259" key="13">
    <source>
        <dbReference type="Pfam" id="PF07715"/>
    </source>
</evidence>
<sequence>MTPPNLSLAAQETTGSLLPSLGLLPAVIIAAAVGAPAVAQDAEGTVVLDTVVIERQTGAQASTDYRVTEGSSPKLTAPLVDTPKTISVVTQRQMEERNATSVLEVLRTTPGITLGSGEGGTPMGDRPFVRGYQAATDIMVDGIRNLGRTTQEAFATESVEIAKGPGGAYSGRGATGGSINLVSKQAREGETFHEFSGLVGNASQKRLTYDGNVDLGDGLAARLNLMWQDSDVPGRDVLQDDRKGIAAALSKSFGASKLSLNLYHSKTDATPDLGVPMANTDARGNPDYRPELNGGVRFGSGTKSDPWLPIELAGKDAFYGSALRDYREVENQSAMLKFEHEFSNNFKLHSTLAWIGSEQEYIMSRPSVVPEYIQPRGALEPILNPDWDPDRNLAYRDLRSGKRDNSAVAFHTALTGDFHTGAVKHDFAVGLELSREKVRQASSEGTPLLPISDLANPNPWDPVTGSLVWGDWGTPIETTSKALYIFDTLTFNEQWSLNLGLRYDKYEVSDGTISRKDNLLNYSAGVVYKPAPNGSVYLAFGTSSNPSGECAGMAGGADGAGACTLTSNSVNLEPEESKSIELGTKWEVLNDQLLLTAAIFQTEKKNARVEDDLGNVALLGHNRARGFELGAAGQINERWGLSAGYAFVDAKTIDGGFDDGEPSADNGNYLQFVARHSFSLWTTYEVSDRWTVGGGATYTGKRYLNGENTAALPSQWRVDLMAAYKINETAELQVNVNNAFDERLYDASHVGIFANRAPGRSVTAKLNYRF</sequence>
<dbReference type="Proteomes" id="UP000256794">
    <property type="component" value="Unassembled WGS sequence"/>
</dbReference>
<evidence type="ECO:0000313" key="14">
    <source>
        <dbReference type="EMBL" id="REG55885.1"/>
    </source>
</evidence>
<evidence type="ECO:0000256" key="2">
    <source>
        <dbReference type="ARBA" id="ARBA00009810"/>
    </source>
</evidence>
<evidence type="ECO:0000256" key="7">
    <source>
        <dbReference type="ARBA" id="ARBA00023136"/>
    </source>
</evidence>
<comment type="similarity">
    <text evidence="2 10 11">Belongs to the TonB-dependent receptor family.</text>
</comment>
<protein>
    <submittedName>
        <fullName evidence="14">Catecholate siderophore receptor</fullName>
    </submittedName>
</protein>
<name>A0AAQ0HKQ6_PARVE</name>
<dbReference type="GO" id="GO:0038023">
    <property type="term" value="F:signaling receptor activity"/>
    <property type="evidence" value="ECO:0007669"/>
    <property type="project" value="InterPro"/>
</dbReference>
<keyword evidence="7 10" id="KW-0472">Membrane</keyword>
<dbReference type="PANTHER" id="PTHR32552">
    <property type="entry name" value="FERRICHROME IRON RECEPTOR-RELATED"/>
    <property type="match status" value="1"/>
</dbReference>
<dbReference type="AlphaFoldDB" id="A0AAQ0HKQ6"/>
<dbReference type="InterPro" id="IPR012910">
    <property type="entry name" value="Plug_dom"/>
</dbReference>
<reference evidence="14 15" key="1">
    <citation type="submission" date="2018-08" db="EMBL/GenBank/DDBJ databases">
        <title>Genomic Encyclopedia of Archaeal and Bacterial Type Strains, Phase II (KMG-II): from individual species to whole genera.</title>
        <authorList>
            <person name="Goeker M."/>
        </authorList>
    </citation>
    <scope>NUCLEOTIDE SEQUENCE [LARGE SCALE GENOMIC DNA]</scope>
    <source>
        <strain evidence="14 15">DSM 582</strain>
    </source>
</reference>
<evidence type="ECO:0000259" key="12">
    <source>
        <dbReference type="Pfam" id="PF00593"/>
    </source>
</evidence>
<comment type="subcellular location">
    <subcellularLocation>
        <location evidence="1 10">Cell outer membrane</location>
        <topology evidence="1 10">Multi-pass membrane protein</topology>
    </subcellularLocation>
</comment>
<dbReference type="Pfam" id="PF07715">
    <property type="entry name" value="Plug"/>
    <property type="match status" value="1"/>
</dbReference>
<dbReference type="NCBIfam" id="TIGR01783">
    <property type="entry name" value="TonB-siderophor"/>
    <property type="match status" value="1"/>
</dbReference>
<keyword evidence="3 10" id="KW-0813">Transport</keyword>
<proteinExistence type="inferred from homology"/>
<dbReference type="InterPro" id="IPR039426">
    <property type="entry name" value="TonB-dep_rcpt-like"/>
</dbReference>
<dbReference type="CDD" id="cd01347">
    <property type="entry name" value="ligand_gated_channel"/>
    <property type="match status" value="1"/>
</dbReference>
<dbReference type="GO" id="GO:0015344">
    <property type="term" value="F:siderophore uptake transmembrane transporter activity"/>
    <property type="evidence" value="ECO:0007669"/>
    <property type="project" value="TreeGrafter"/>
</dbReference>
<dbReference type="Pfam" id="PF00593">
    <property type="entry name" value="TonB_dep_Rec_b-barrel"/>
    <property type="match status" value="1"/>
</dbReference>
<gene>
    <name evidence="14" type="ORF">ATH84_1002334</name>
</gene>
<evidence type="ECO:0000256" key="9">
    <source>
        <dbReference type="ARBA" id="ARBA00023237"/>
    </source>
</evidence>
<evidence type="ECO:0000256" key="10">
    <source>
        <dbReference type="PROSITE-ProRule" id="PRU01360"/>
    </source>
</evidence>
<accession>A0AAQ0HKQ6</accession>
<evidence type="ECO:0000256" key="3">
    <source>
        <dbReference type="ARBA" id="ARBA00022448"/>
    </source>
</evidence>
<keyword evidence="8 14" id="KW-0675">Receptor</keyword>